<organism evidence="3 4">
    <name type="scientific">Peronospora matthiolae</name>
    <dbReference type="NCBI Taxonomy" id="2874970"/>
    <lineage>
        <taxon>Eukaryota</taxon>
        <taxon>Sar</taxon>
        <taxon>Stramenopiles</taxon>
        <taxon>Oomycota</taxon>
        <taxon>Peronosporomycetes</taxon>
        <taxon>Peronosporales</taxon>
        <taxon>Peronosporaceae</taxon>
        <taxon>Peronospora</taxon>
    </lineage>
</organism>
<feature type="region of interest" description="Disordered" evidence="1">
    <location>
        <begin position="111"/>
        <end position="150"/>
    </location>
</feature>
<comment type="caution">
    <text evidence="3">The sequence shown here is derived from an EMBL/GenBank/DDBJ whole genome shotgun (WGS) entry which is preliminary data.</text>
</comment>
<feature type="domain" description="Retroviral polymerase SH3-like" evidence="2">
    <location>
        <begin position="39"/>
        <end position="78"/>
    </location>
</feature>
<feature type="compositionally biased region" description="Low complexity" evidence="1">
    <location>
        <begin position="132"/>
        <end position="142"/>
    </location>
</feature>
<evidence type="ECO:0000256" key="1">
    <source>
        <dbReference type="SAM" id="MobiDB-lite"/>
    </source>
</evidence>
<dbReference type="PANTHER" id="PTHR42648:SF28">
    <property type="entry name" value="TRANSPOSON-ENCODED PROTEIN WITH RIBONUCLEASE H-LIKE AND RETROVIRUS ZINC FINGER-LIKE DOMAINS"/>
    <property type="match status" value="1"/>
</dbReference>
<proteinExistence type="predicted"/>
<dbReference type="EMBL" id="CAKLBY020000275">
    <property type="protein sequence ID" value="CAK7942464.1"/>
    <property type="molecule type" value="Genomic_DNA"/>
</dbReference>
<evidence type="ECO:0000259" key="2">
    <source>
        <dbReference type="Pfam" id="PF25597"/>
    </source>
</evidence>
<name>A0AAV1VAF2_9STRA</name>
<accession>A0AAV1VAF2</accession>
<protein>
    <recommendedName>
        <fullName evidence="2">Retroviral polymerase SH3-like domain-containing protein</fullName>
    </recommendedName>
</protein>
<dbReference type="Pfam" id="PF25597">
    <property type="entry name" value="SH3_retrovirus"/>
    <property type="match status" value="1"/>
</dbReference>
<gene>
    <name evidence="3" type="ORF">PM001_LOCUS27614</name>
</gene>
<dbReference type="Proteomes" id="UP001162060">
    <property type="component" value="Unassembled WGS sequence"/>
</dbReference>
<evidence type="ECO:0000313" key="4">
    <source>
        <dbReference type="Proteomes" id="UP001162060"/>
    </source>
</evidence>
<dbReference type="AlphaFoldDB" id="A0AAV1VAF2"/>
<reference evidence="3" key="1">
    <citation type="submission" date="2024-01" db="EMBL/GenBank/DDBJ databases">
        <authorList>
            <person name="Webb A."/>
        </authorList>
    </citation>
    <scope>NUCLEOTIDE SEQUENCE</scope>
    <source>
        <strain evidence="3">Pm1</strain>
    </source>
</reference>
<dbReference type="InterPro" id="IPR057670">
    <property type="entry name" value="SH3_retrovirus"/>
</dbReference>
<dbReference type="InterPro" id="IPR039537">
    <property type="entry name" value="Retrotran_Ty1/copia-like"/>
</dbReference>
<evidence type="ECO:0000313" key="3">
    <source>
        <dbReference type="EMBL" id="CAK7942464.1"/>
    </source>
</evidence>
<dbReference type="PANTHER" id="PTHR42648">
    <property type="entry name" value="TRANSPOSASE, PUTATIVE-RELATED"/>
    <property type="match status" value="1"/>
</dbReference>
<sequence>MTAIYVKNRLPSPKVVRKTPYKIVYNSEPSVKHMRAFGCQTYMLTPKETRFKWDPKARAGIFVGYEEASKAYQVYDIEAWQMDDLDFKLLDPNDKEPCQVEYKQTVKRKNRLINEDTAAPRPRAVRQRPGLEESSAPESNSSPKKKTKKQRILMNQLRLFFGVRVQMPSEQQRFYRIPQHLRRQ</sequence>